<dbReference type="STRING" id="5364.A0A5C3N4Q8"/>
<proteinExistence type="predicted"/>
<organism evidence="3 4">
    <name type="scientific">Heliocybe sulcata</name>
    <dbReference type="NCBI Taxonomy" id="5364"/>
    <lineage>
        <taxon>Eukaryota</taxon>
        <taxon>Fungi</taxon>
        <taxon>Dikarya</taxon>
        <taxon>Basidiomycota</taxon>
        <taxon>Agaricomycotina</taxon>
        <taxon>Agaricomycetes</taxon>
        <taxon>Gloeophyllales</taxon>
        <taxon>Gloeophyllaceae</taxon>
        <taxon>Heliocybe</taxon>
    </lineage>
</organism>
<keyword evidence="2" id="KW-0472">Membrane</keyword>
<feature type="region of interest" description="Disordered" evidence="1">
    <location>
        <begin position="200"/>
        <end position="221"/>
    </location>
</feature>
<dbReference type="AlphaFoldDB" id="A0A5C3N4Q8"/>
<evidence type="ECO:0000256" key="1">
    <source>
        <dbReference type="SAM" id="MobiDB-lite"/>
    </source>
</evidence>
<feature type="region of interest" description="Disordered" evidence="1">
    <location>
        <begin position="513"/>
        <end position="555"/>
    </location>
</feature>
<accession>A0A5C3N4Q8</accession>
<evidence type="ECO:0000313" key="3">
    <source>
        <dbReference type="EMBL" id="TFK51426.1"/>
    </source>
</evidence>
<feature type="transmembrane region" description="Helical" evidence="2">
    <location>
        <begin position="7"/>
        <end position="26"/>
    </location>
</feature>
<reference evidence="3 4" key="1">
    <citation type="journal article" date="2019" name="Nat. Ecol. Evol.">
        <title>Megaphylogeny resolves global patterns of mushroom evolution.</title>
        <authorList>
            <person name="Varga T."/>
            <person name="Krizsan K."/>
            <person name="Foldi C."/>
            <person name="Dima B."/>
            <person name="Sanchez-Garcia M."/>
            <person name="Sanchez-Ramirez S."/>
            <person name="Szollosi G.J."/>
            <person name="Szarkandi J.G."/>
            <person name="Papp V."/>
            <person name="Albert L."/>
            <person name="Andreopoulos W."/>
            <person name="Angelini C."/>
            <person name="Antonin V."/>
            <person name="Barry K.W."/>
            <person name="Bougher N.L."/>
            <person name="Buchanan P."/>
            <person name="Buyck B."/>
            <person name="Bense V."/>
            <person name="Catcheside P."/>
            <person name="Chovatia M."/>
            <person name="Cooper J."/>
            <person name="Damon W."/>
            <person name="Desjardin D."/>
            <person name="Finy P."/>
            <person name="Geml J."/>
            <person name="Haridas S."/>
            <person name="Hughes K."/>
            <person name="Justo A."/>
            <person name="Karasinski D."/>
            <person name="Kautmanova I."/>
            <person name="Kiss B."/>
            <person name="Kocsube S."/>
            <person name="Kotiranta H."/>
            <person name="LaButti K.M."/>
            <person name="Lechner B.E."/>
            <person name="Liimatainen K."/>
            <person name="Lipzen A."/>
            <person name="Lukacs Z."/>
            <person name="Mihaltcheva S."/>
            <person name="Morgado L.N."/>
            <person name="Niskanen T."/>
            <person name="Noordeloos M.E."/>
            <person name="Ohm R.A."/>
            <person name="Ortiz-Santana B."/>
            <person name="Ovrebo C."/>
            <person name="Racz N."/>
            <person name="Riley R."/>
            <person name="Savchenko A."/>
            <person name="Shiryaev A."/>
            <person name="Soop K."/>
            <person name="Spirin V."/>
            <person name="Szebenyi C."/>
            <person name="Tomsovsky M."/>
            <person name="Tulloss R.E."/>
            <person name="Uehling J."/>
            <person name="Grigoriev I.V."/>
            <person name="Vagvolgyi C."/>
            <person name="Papp T."/>
            <person name="Martin F.M."/>
            <person name="Miettinen O."/>
            <person name="Hibbett D.S."/>
            <person name="Nagy L.G."/>
        </authorList>
    </citation>
    <scope>NUCLEOTIDE SEQUENCE [LARGE SCALE GENOMIC DNA]</scope>
    <source>
        <strain evidence="3 4">OMC1185</strain>
    </source>
</reference>
<keyword evidence="4" id="KW-1185">Reference proteome</keyword>
<feature type="region of interest" description="Disordered" evidence="1">
    <location>
        <begin position="316"/>
        <end position="354"/>
    </location>
</feature>
<keyword evidence="2" id="KW-0812">Transmembrane</keyword>
<feature type="region of interest" description="Disordered" evidence="1">
    <location>
        <begin position="264"/>
        <end position="292"/>
    </location>
</feature>
<feature type="compositionally biased region" description="Low complexity" evidence="1">
    <location>
        <begin position="267"/>
        <end position="281"/>
    </location>
</feature>
<dbReference type="Proteomes" id="UP000305948">
    <property type="component" value="Unassembled WGS sequence"/>
</dbReference>
<name>A0A5C3N4Q8_9AGAM</name>
<feature type="compositionally biased region" description="Polar residues" evidence="1">
    <location>
        <begin position="282"/>
        <end position="291"/>
    </location>
</feature>
<protein>
    <submittedName>
        <fullName evidence="3">Uncharacterized protein</fullName>
    </submittedName>
</protein>
<sequence>MEFDMILLAWVMAFSLISVALLGLAVLFWPSIVAVFGLVSGFAASLWTRIAAVRGSAGDASIVTWWNRNSVASAVPDTRVTSMSDRPYDAVDPGSPATADVESQESGLWTYDSITASTGAGLLFSDSSSSVFSSAGSELPTLVSQWTAPTAPTSRATVANSDYRASLRTSRRWSYPLSQPEVQRRTAVINSEYGASLKTSRRTSLPIGKRTPDCQHGRSFSMPVSDYSPTVDWTKRKTAEETKKDLLVALGLELPSSPVVQPKDFLTPSASSPASFTPSATVNIPPTTSETPVIESPVEDVSVFLEGSSLATVASEAGKSFSTSTSSGSSTAFDTSDSSLASSSSVTSCSSGDECSVDTIGVLPTPTAIPEVPVEKLKSKDVKGKKPAPPSDAKVWSPSASWRVRAPVVKKDLKTVVKARVKTPAVVAATATKVVKASQPGDLVKQPAVVAATATKVVKASQPGNLVEKPVVLAATATKVVKASQPGKKEVKPTPTTKAVKASKMQLDVSVKAATTPVKSLDASKPSKTPVAERKEVSVPARRNSTAKAAGGAWR</sequence>
<dbReference type="EMBL" id="ML213511">
    <property type="protein sequence ID" value="TFK51426.1"/>
    <property type="molecule type" value="Genomic_DNA"/>
</dbReference>
<feature type="region of interest" description="Disordered" evidence="1">
    <location>
        <begin position="377"/>
        <end position="396"/>
    </location>
</feature>
<keyword evidence="2" id="KW-1133">Transmembrane helix</keyword>
<gene>
    <name evidence="3" type="ORF">OE88DRAFT_1659444</name>
</gene>
<dbReference type="OrthoDB" id="3308357at2759"/>
<evidence type="ECO:0000256" key="2">
    <source>
        <dbReference type="SAM" id="Phobius"/>
    </source>
</evidence>
<evidence type="ECO:0000313" key="4">
    <source>
        <dbReference type="Proteomes" id="UP000305948"/>
    </source>
</evidence>